<keyword evidence="1" id="KW-0472">Membrane</keyword>
<dbReference type="EMBL" id="BAABHW010000001">
    <property type="protein sequence ID" value="GAA5065026.1"/>
    <property type="molecule type" value="Genomic_DNA"/>
</dbReference>
<gene>
    <name evidence="2" type="ORF">GCM10023209_02130</name>
</gene>
<evidence type="ECO:0008006" key="4">
    <source>
        <dbReference type="Google" id="ProtNLM"/>
    </source>
</evidence>
<comment type="caution">
    <text evidence="2">The sequence shown here is derived from an EMBL/GenBank/DDBJ whole genome shotgun (WGS) entry which is preliminary data.</text>
</comment>
<accession>A0ABP9KSP0</accession>
<reference evidence="3" key="1">
    <citation type="journal article" date="2019" name="Int. J. Syst. Evol. Microbiol.">
        <title>The Global Catalogue of Microorganisms (GCM) 10K type strain sequencing project: providing services to taxonomists for standard genome sequencing and annotation.</title>
        <authorList>
            <consortium name="The Broad Institute Genomics Platform"/>
            <consortium name="The Broad Institute Genome Sequencing Center for Infectious Disease"/>
            <person name="Wu L."/>
            <person name="Ma J."/>
        </authorList>
    </citation>
    <scope>NUCLEOTIDE SEQUENCE [LARGE SCALE GENOMIC DNA]</scope>
    <source>
        <strain evidence="3">JCM 18015</strain>
    </source>
</reference>
<protein>
    <recommendedName>
        <fullName evidence="4">ABC transporter permease</fullName>
    </recommendedName>
</protein>
<name>A0ABP9KSP0_9RHOB</name>
<evidence type="ECO:0000313" key="2">
    <source>
        <dbReference type="EMBL" id="GAA5065026.1"/>
    </source>
</evidence>
<evidence type="ECO:0000313" key="3">
    <source>
        <dbReference type="Proteomes" id="UP001499910"/>
    </source>
</evidence>
<feature type="transmembrane region" description="Helical" evidence="1">
    <location>
        <begin position="20"/>
        <end position="39"/>
    </location>
</feature>
<proteinExistence type="predicted"/>
<sequence>MTRRAPPRQRLRFAFPLRGLIVAFVLIALVKSYMMWTLGGEVYGAAISGLLAGSELERAAGLIMAPDAVTLWMVDAMQAIYRFFGSMMTALEGVASSMIAV</sequence>
<keyword evidence="1" id="KW-1133">Transmembrane helix</keyword>
<organism evidence="2 3">
    <name type="scientific">[Roseibacterium] beibuensis</name>
    <dbReference type="NCBI Taxonomy" id="1193142"/>
    <lineage>
        <taxon>Bacteria</taxon>
        <taxon>Pseudomonadati</taxon>
        <taxon>Pseudomonadota</taxon>
        <taxon>Alphaproteobacteria</taxon>
        <taxon>Rhodobacterales</taxon>
        <taxon>Roseobacteraceae</taxon>
        <taxon>Roseicyclus</taxon>
    </lineage>
</organism>
<evidence type="ECO:0000256" key="1">
    <source>
        <dbReference type="SAM" id="Phobius"/>
    </source>
</evidence>
<dbReference type="Proteomes" id="UP001499910">
    <property type="component" value="Unassembled WGS sequence"/>
</dbReference>
<keyword evidence="1" id="KW-0812">Transmembrane</keyword>
<keyword evidence="3" id="KW-1185">Reference proteome</keyword>